<dbReference type="STRING" id="195522.BD01_0804"/>
<keyword evidence="3" id="KW-1185">Reference proteome</keyword>
<evidence type="ECO:0000313" key="2">
    <source>
        <dbReference type="EMBL" id="AHL22426.1"/>
    </source>
</evidence>
<dbReference type="AlphaFoldDB" id="W8P113"/>
<proteinExistence type="predicted"/>
<name>W8P113_9EURY</name>
<sequence length="159" mass="18197">MDTSVLYNYLVETSLTEYAVEVIESREGKVTSDTVVDELFYALIRKLGEKEYGARSIWKVKELLRSNSEFRKRASEVISDILALLDAKKILLVSDSRDWLTIATLIHDYSLLPHDARILATALEYNCDKLATLDEDFGAVKDIIELFPEDFWQKLTTQG</sequence>
<dbReference type="Gene3D" id="3.40.50.1010">
    <property type="entry name" value="5'-nuclease"/>
    <property type="match status" value="1"/>
</dbReference>
<dbReference type="InterPro" id="IPR002716">
    <property type="entry name" value="PIN_dom"/>
</dbReference>
<evidence type="ECO:0000313" key="3">
    <source>
        <dbReference type="Proteomes" id="UP000019434"/>
    </source>
</evidence>
<dbReference type="SUPFAM" id="SSF88723">
    <property type="entry name" value="PIN domain-like"/>
    <property type="match status" value="1"/>
</dbReference>
<dbReference type="HOGENOM" id="CLU_134210_1_0_2"/>
<dbReference type="EMBL" id="CP007264">
    <property type="protein sequence ID" value="AHL22426.1"/>
    <property type="molecule type" value="Genomic_DNA"/>
</dbReference>
<dbReference type="InterPro" id="IPR029060">
    <property type="entry name" value="PIN-like_dom_sf"/>
</dbReference>
<gene>
    <name evidence="2" type="ORF">BD01_0804</name>
</gene>
<feature type="domain" description="PIN" evidence="1">
    <location>
        <begin position="2"/>
        <end position="141"/>
    </location>
</feature>
<dbReference type="Proteomes" id="UP000019434">
    <property type="component" value="Chromosome"/>
</dbReference>
<dbReference type="KEGG" id="tnu:BD01_0804"/>
<dbReference type="PANTHER" id="PTHR39677:SF4">
    <property type="entry name" value="RIBONUCLEASE VAPC6"/>
    <property type="match status" value="1"/>
</dbReference>
<dbReference type="eggNOG" id="arCOG00711">
    <property type="taxonomic scope" value="Archaea"/>
</dbReference>
<accession>W8P113</accession>
<dbReference type="PANTHER" id="PTHR39677">
    <property type="entry name" value="RIBONUCLEASE VAPC6"/>
    <property type="match status" value="1"/>
</dbReference>
<protein>
    <submittedName>
        <fullName evidence="2">Putative nucleic acid-binding protein, contains PIN domain</fullName>
    </submittedName>
</protein>
<reference evidence="2 3" key="1">
    <citation type="submission" date="2014-02" db="EMBL/GenBank/DDBJ databases">
        <title>Genome Sequence of an Hyperthermophilic Archaeon, Thermococcus nautili 30-1, producing viral vesicles.</title>
        <authorList>
            <person name="Oberto J."/>
            <person name="Gaudin M."/>
            <person name="Cossu M."/>
            <person name="Gorlas A."/>
            <person name="Slesarev A."/>
            <person name="Marguet E."/>
            <person name="Forterre P."/>
        </authorList>
    </citation>
    <scope>NUCLEOTIDE SEQUENCE [LARGE SCALE GENOMIC DNA]</scope>
    <source>
        <strain evidence="2 3">30-1</strain>
    </source>
</reference>
<evidence type="ECO:0000259" key="1">
    <source>
        <dbReference type="Pfam" id="PF01850"/>
    </source>
</evidence>
<organism evidence="2 3">
    <name type="scientific">Thermococcus nautili</name>
    <dbReference type="NCBI Taxonomy" id="195522"/>
    <lineage>
        <taxon>Archaea</taxon>
        <taxon>Methanobacteriati</taxon>
        <taxon>Methanobacteriota</taxon>
        <taxon>Thermococci</taxon>
        <taxon>Thermococcales</taxon>
        <taxon>Thermococcaceae</taxon>
        <taxon>Thermococcus</taxon>
    </lineage>
</organism>
<dbReference type="Pfam" id="PF01850">
    <property type="entry name" value="PIN"/>
    <property type="match status" value="1"/>
</dbReference>